<reference evidence="3" key="1">
    <citation type="submission" date="2019-03" db="EMBL/GenBank/DDBJ databases">
        <title>Improved annotation for the trematode Fasciola hepatica.</title>
        <authorList>
            <person name="Choi Y.-J."/>
            <person name="Martin J."/>
            <person name="Mitreva M."/>
        </authorList>
    </citation>
    <scope>NUCLEOTIDE SEQUENCE [LARGE SCALE GENOMIC DNA]</scope>
</reference>
<keyword evidence="4" id="KW-1185">Reference proteome</keyword>
<dbReference type="Pfam" id="PF00024">
    <property type="entry name" value="PAN_1"/>
    <property type="match status" value="1"/>
</dbReference>
<feature type="signal peptide" evidence="1">
    <location>
        <begin position="1"/>
        <end position="19"/>
    </location>
</feature>
<gene>
    <name evidence="3" type="ORF">D915_000702</name>
</gene>
<evidence type="ECO:0000259" key="2">
    <source>
        <dbReference type="Pfam" id="PF00024"/>
    </source>
</evidence>
<dbReference type="AlphaFoldDB" id="A0A4E0RI65"/>
<evidence type="ECO:0000313" key="3">
    <source>
        <dbReference type="EMBL" id="THD28469.1"/>
    </source>
</evidence>
<evidence type="ECO:0000313" key="4">
    <source>
        <dbReference type="Proteomes" id="UP000230066"/>
    </source>
</evidence>
<accession>A0A4E0RI65</accession>
<dbReference type="EMBL" id="JXXN02000144">
    <property type="protein sequence ID" value="THD28469.1"/>
    <property type="molecule type" value="Genomic_DNA"/>
</dbReference>
<proteinExistence type="predicted"/>
<sequence>MKFLFFLLFTLICNNKWSAQAIDCPLNFDNLADDICTIIQEGTYDFCSANDACHQVGLNHNLRVNLIGMNVTKIISQLKKSGSVYTSLNKLLRPDEGTRAGWRVGVPGQANFKTQGDEMDLWYYNQPEDKRDVVTAVIDGKLHDVAVGWFCYSALCEWAGLGSSLLIGSGTEMFSAEFPESLNDLFFTERQIIGCLEKTSAGTLIECAKICKLEYRCRSFNFNAKMSKCYMALYVDSLLSLGDKAQSESDWVRYARPNW</sequence>
<dbReference type="SUPFAM" id="SSF57414">
    <property type="entry name" value="Hairpin loop containing domain-like"/>
    <property type="match status" value="1"/>
</dbReference>
<comment type="caution">
    <text evidence="3">The sequence shown here is derived from an EMBL/GenBank/DDBJ whole genome shotgun (WGS) entry which is preliminary data.</text>
</comment>
<dbReference type="Proteomes" id="UP000230066">
    <property type="component" value="Unassembled WGS sequence"/>
</dbReference>
<feature type="chain" id="PRO_5020035852" description="Apple domain-containing protein" evidence="1">
    <location>
        <begin position="20"/>
        <end position="259"/>
    </location>
</feature>
<name>A0A4E0RI65_FASHE</name>
<organism evidence="3 4">
    <name type="scientific">Fasciola hepatica</name>
    <name type="common">Liver fluke</name>
    <dbReference type="NCBI Taxonomy" id="6192"/>
    <lineage>
        <taxon>Eukaryota</taxon>
        <taxon>Metazoa</taxon>
        <taxon>Spiralia</taxon>
        <taxon>Lophotrochozoa</taxon>
        <taxon>Platyhelminthes</taxon>
        <taxon>Trematoda</taxon>
        <taxon>Digenea</taxon>
        <taxon>Plagiorchiida</taxon>
        <taxon>Echinostomata</taxon>
        <taxon>Echinostomatoidea</taxon>
        <taxon>Fasciolidae</taxon>
        <taxon>Fasciola</taxon>
    </lineage>
</organism>
<keyword evidence="1" id="KW-0732">Signal</keyword>
<protein>
    <recommendedName>
        <fullName evidence="2">Apple domain-containing protein</fullName>
    </recommendedName>
</protein>
<dbReference type="Gene3D" id="3.50.4.10">
    <property type="entry name" value="Hepatocyte Growth Factor"/>
    <property type="match status" value="1"/>
</dbReference>
<dbReference type="InterPro" id="IPR003609">
    <property type="entry name" value="Pan_app"/>
</dbReference>
<feature type="domain" description="Apple" evidence="2">
    <location>
        <begin position="199"/>
        <end position="231"/>
    </location>
</feature>
<evidence type="ECO:0000256" key="1">
    <source>
        <dbReference type="SAM" id="SignalP"/>
    </source>
</evidence>